<organism evidence="5 6">
    <name type="scientific">Pedobacter ginsengisoli</name>
    <dbReference type="NCBI Taxonomy" id="363852"/>
    <lineage>
        <taxon>Bacteria</taxon>
        <taxon>Pseudomonadati</taxon>
        <taxon>Bacteroidota</taxon>
        <taxon>Sphingobacteriia</taxon>
        <taxon>Sphingobacteriales</taxon>
        <taxon>Sphingobacteriaceae</taxon>
        <taxon>Pedobacter</taxon>
    </lineage>
</organism>
<dbReference type="KEGG" id="pgs:CPT03_15240"/>
<dbReference type="OrthoDB" id="5937621at2"/>
<dbReference type="AlphaFoldDB" id="A0A2D1U811"/>
<dbReference type="Gene3D" id="2.60.40.1220">
    <property type="match status" value="1"/>
</dbReference>
<keyword evidence="1 2" id="KW-0732">Signal</keyword>
<dbReference type="EMBL" id="CP024091">
    <property type="protein sequence ID" value="ATP57722.1"/>
    <property type="molecule type" value="Genomic_DNA"/>
</dbReference>
<dbReference type="Pfam" id="PF10091">
    <property type="entry name" value="Glycoamylase"/>
    <property type="match status" value="1"/>
</dbReference>
<feature type="signal peptide" evidence="2">
    <location>
        <begin position="1"/>
        <end position="20"/>
    </location>
</feature>
<dbReference type="RefSeq" id="WP_099439635.1">
    <property type="nucleotide sequence ID" value="NZ_CP024091.1"/>
</dbReference>
<sequence>MTAKYYLVLLLLILAGSSCKKSDQGNPVDPPVEPPTGSFTFNELKVNDLFSGFSYYSVNLKPTIKLSFSAAIDKSSVVNGIVMKDKGNNSVALNVAFENDDKTIVLSPASSLQAITMYFLDAQTNLKSTSGNKLLSPITINLVTTIDPANKFPEISDQELLTKIQRQTFKYFWDFAHPASGMARERNTSGNTVTSGGSGFGIMAIITGVHRGFITKAEGLSRIQKIVAFLKTADRFHGAYAHWIDGNTGKAIAFSTKDNGGDLVETSFLIQGLLTARQYFNGSDQAESSLRSDINSIYNGVEWDWYRKDNSNTLYWHWSPNYNWDMNMPIRGWNEALITYVLAASSTTHAIPKSVYDNGWANNGNLKNGNSYYGVQLPLGPASGGPLFFSHYSFLGINPTGLSDAYANYETQNKAHALIHYNYAKANPKNFYGYGEDCWGLTASDDINGYLAHEPTNDNGVISPTAALSSFPYTPVESMQALKFFYYKLGDKIFKEYGFTDAFSLHDTWFAESTLAIDQGPIIIMIENYRSKLLWDLFMSCPEVKTGMKDLGFTGPNL</sequence>
<dbReference type="InterPro" id="IPR032812">
    <property type="entry name" value="SbsA_Ig"/>
</dbReference>
<dbReference type="PROSITE" id="PS51257">
    <property type="entry name" value="PROKAR_LIPOPROTEIN"/>
    <property type="match status" value="1"/>
</dbReference>
<evidence type="ECO:0000259" key="3">
    <source>
        <dbReference type="Pfam" id="PF10091"/>
    </source>
</evidence>
<evidence type="ECO:0000259" key="4">
    <source>
        <dbReference type="Pfam" id="PF13205"/>
    </source>
</evidence>
<accession>A0A2D1U811</accession>
<name>A0A2D1U811_9SPHI</name>
<reference evidence="5 6" key="1">
    <citation type="submission" date="2017-10" db="EMBL/GenBank/DDBJ databases">
        <title>Whole genome of Pedobacter ginsengisoli T01R-27 isolated from tomato rhizosphere.</title>
        <authorList>
            <person name="Weon H.-Y."/>
            <person name="Lee S.A."/>
            <person name="Sang M.K."/>
            <person name="Song J."/>
        </authorList>
    </citation>
    <scope>NUCLEOTIDE SEQUENCE [LARGE SCALE GENOMIC DNA]</scope>
    <source>
        <strain evidence="5 6">T01R-27</strain>
    </source>
</reference>
<feature type="domain" description="Glycoamylase-like" evidence="3">
    <location>
        <begin position="329"/>
        <end position="542"/>
    </location>
</feature>
<feature type="chain" id="PRO_5013783389" evidence="2">
    <location>
        <begin position="21"/>
        <end position="558"/>
    </location>
</feature>
<evidence type="ECO:0000256" key="1">
    <source>
        <dbReference type="ARBA" id="ARBA00022729"/>
    </source>
</evidence>
<evidence type="ECO:0000256" key="2">
    <source>
        <dbReference type="SAM" id="SignalP"/>
    </source>
</evidence>
<gene>
    <name evidence="5" type="ORF">CPT03_15240</name>
</gene>
<evidence type="ECO:0000313" key="6">
    <source>
        <dbReference type="Proteomes" id="UP000223749"/>
    </source>
</evidence>
<proteinExistence type="predicted"/>
<dbReference type="InterPro" id="IPR019282">
    <property type="entry name" value="Glycoamylase-like_cons_dom"/>
</dbReference>
<protein>
    <submittedName>
        <fullName evidence="5">Beta-glucosidase</fullName>
    </submittedName>
</protein>
<evidence type="ECO:0000313" key="5">
    <source>
        <dbReference type="EMBL" id="ATP57722.1"/>
    </source>
</evidence>
<feature type="domain" description="SbsA Ig-like" evidence="4">
    <location>
        <begin position="58"/>
        <end position="139"/>
    </location>
</feature>
<dbReference type="Pfam" id="PF13205">
    <property type="entry name" value="Big_5"/>
    <property type="match status" value="1"/>
</dbReference>
<dbReference type="InterPro" id="IPR014755">
    <property type="entry name" value="Cu-Rt/internalin_Ig-like"/>
</dbReference>
<dbReference type="Proteomes" id="UP000223749">
    <property type="component" value="Chromosome"/>
</dbReference>
<keyword evidence="6" id="KW-1185">Reference proteome</keyword>
<dbReference type="Gene3D" id="1.50.10.140">
    <property type="match status" value="1"/>
</dbReference>